<dbReference type="AlphaFoldDB" id="C0EUX6"/>
<reference evidence="1 2" key="2">
    <citation type="submission" date="2009-02" db="EMBL/GenBank/DDBJ databases">
        <title>Draft genome sequence of Eubacterium hallii (DSM 3353).</title>
        <authorList>
            <person name="Sudarsanam P."/>
            <person name="Ley R."/>
            <person name="Guruge J."/>
            <person name="Turnbaugh P.J."/>
            <person name="Mahowald M."/>
            <person name="Liep D."/>
            <person name="Gordon J."/>
        </authorList>
    </citation>
    <scope>NUCLEOTIDE SEQUENCE [LARGE SCALE GENOMIC DNA]</scope>
    <source>
        <strain evidence="1 2">DSM 3353</strain>
    </source>
</reference>
<gene>
    <name evidence="1" type="ORF">EUBHAL_01214</name>
</gene>
<comment type="caution">
    <text evidence="1">The sequence shown here is derived from an EMBL/GenBank/DDBJ whole genome shotgun (WGS) entry which is preliminary data.</text>
</comment>
<protein>
    <submittedName>
        <fullName evidence="1">Uncharacterized protein</fullName>
    </submittedName>
</protein>
<proteinExistence type="predicted"/>
<evidence type="ECO:0000313" key="1">
    <source>
        <dbReference type="EMBL" id="EEG36932.1"/>
    </source>
</evidence>
<organism evidence="1 2">
    <name type="scientific">Anaerobutyricum hallii DSM 3353</name>
    <dbReference type="NCBI Taxonomy" id="411469"/>
    <lineage>
        <taxon>Bacteria</taxon>
        <taxon>Bacillati</taxon>
        <taxon>Bacillota</taxon>
        <taxon>Clostridia</taxon>
        <taxon>Lachnospirales</taxon>
        <taxon>Lachnospiraceae</taxon>
        <taxon>Anaerobutyricum</taxon>
    </lineage>
</organism>
<dbReference type="Proteomes" id="UP000003174">
    <property type="component" value="Unassembled WGS sequence"/>
</dbReference>
<dbReference type="EMBL" id="ACEP01000060">
    <property type="protein sequence ID" value="EEG36932.1"/>
    <property type="molecule type" value="Genomic_DNA"/>
</dbReference>
<name>C0EUX6_9FIRM</name>
<reference evidence="1 2" key="1">
    <citation type="submission" date="2009-01" db="EMBL/GenBank/DDBJ databases">
        <authorList>
            <person name="Fulton L."/>
            <person name="Clifton S."/>
            <person name="Fulton B."/>
            <person name="Xu J."/>
            <person name="Minx P."/>
            <person name="Pepin K.H."/>
            <person name="Johnson M."/>
            <person name="Bhonagiri V."/>
            <person name="Nash W.E."/>
            <person name="Mardis E.R."/>
            <person name="Wilson R.K."/>
        </authorList>
    </citation>
    <scope>NUCLEOTIDE SEQUENCE [LARGE SCALE GENOMIC DNA]</scope>
    <source>
        <strain evidence="1 2">DSM 3353</strain>
    </source>
</reference>
<sequence>MLFEQLDKEEKINPAAILSRFTDAEEQKEIAAIFNTHLKYGLSSEDEDKALSDVVRKVKLASIEDEMVHTSDIMRWQELLSLKNKMQKFSINRV</sequence>
<dbReference type="RefSeq" id="WP_005346041.1">
    <property type="nucleotide sequence ID" value="NZ_ACEP01000060.1"/>
</dbReference>
<accession>C0EUX6</accession>
<evidence type="ECO:0000313" key="2">
    <source>
        <dbReference type="Proteomes" id="UP000003174"/>
    </source>
</evidence>